<keyword evidence="4" id="KW-1185">Reference proteome</keyword>
<evidence type="ECO:0000313" key="4">
    <source>
        <dbReference type="Proteomes" id="UP000499080"/>
    </source>
</evidence>
<dbReference type="EMBL" id="BGPR01102352">
    <property type="protein sequence ID" value="GBM62798.1"/>
    <property type="molecule type" value="Genomic_DNA"/>
</dbReference>
<proteinExistence type="predicted"/>
<comment type="caution">
    <text evidence="3">The sequence shown here is derived from an EMBL/GenBank/DDBJ whole genome shotgun (WGS) entry which is preliminary data.</text>
</comment>
<organism evidence="3 4">
    <name type="scientific">Araneus ventricosus</name>
    <name type="common">Orbweaver spider</name>
    <name type="synonym">Epeira ventricosa</name>
    <dbReference type="NCBI Taxonomy" id="182803"/>
    <lineage>
        <taxon>Eukaryota</taxon>
        <taxon>Metazoa</taxon>
        <taxon>Ecdysozoa</taxon>
        <taxon>Arthropoda</taxon>
        <taxon>Chelicerata</taxon>
        <taxon>Arachnida</taxon>
        <taxon>Araneae</taxon>
        <taxon>Araneomorphae</taxon>
        <taxon>Entelegynae</taxon>
        <taxon>Araneoidea</taxon>
        <taxon>Araneidae</taxon>
        <taxon>Araneus</taxon>
    </lineage>
</organism>
<sequence>MLACCSSCRQSQADDPETPHHNCHPISNLTRCINEEYSRTKRSLCSLHQAERAQATHDFRDGPRPASSQVSRVDGDDADAEDRLCPPPGLRVVPAALQDAVAPHLAHVVRPAGGRGNQPPAIQSRP</sequence>
<feature type="region of interest" description="Disordered" evidence="1">
    <location>
        <begin position="51"/>
        <end position="87"/>
    </location>
</feature>
<name>A0A4Y2HBZ5_ARAVE</name>
<protein>
    <submittedName>
        <fullName evidence="3">Uncharacterized protein</fullName>
    </submittedName>
</protein>
<evidence type="ECO:0000313" key="2">
    <source>
        <dbReference type="EMBL" id="GBM62767.1"/>
    </source>
</evidence>
<gene>
    <name evidence="3" type="ORF">AVEN_119380_1</name>
    <name evidence="2" type="ORF">AVEN_234161_1</name>
</gene>
<reference evidence="3 4" key="1">
    <citation type="journal article" date="2019" name="Sci. Rep.">
        <title>Orb-weaving spider Araneus ventricosus genome elucidates the spidroin gene catalogue.</title>
        <authorList>
            <person name="Kono N."/>
            <person name="Nakamura H."/>
            <person name="Ohtoshi R."/>
            <person name="Moran D.A.P."/>
            <person name="Shinohara A."/>
            <person name="Yoshida Y."/>
            <person name="Fujiwara M."/>
            <person name="Mori M."/>
            <person name="Tomita M."/>
            <person name="Arakawa K."/>
        </authorList>
    </citation>
    <scope>NUCLEOTIDE SEQUENCE [LARGE SCALE GENOMIC DNA]</scope>
</reference>
<feature type="compositionally biased region" description="Basic and acidic residues" evidence="1">
    <location>
        <begin position="51"/>
        <end position="63"/>
    </location>
</feature>
<dbReference type="AlphaFoldDB" id="A0A4Y2HBZ5"/>
<accession>A0A4Y2HBZ5</accession>
<evidence type="ECO:0000313" key="3">
    <source>
        <dbReference type="EMBL" id="GBM62798.1"/>
    </source>
</evidence>
<evidence type="ECO:0000256" key="1">
    <source>
        <dbReference type="SAM" id="MobiDB-lite"/>
    </source>
</evidence>
<dbReference type="EMBL" id="BGPR01102345">
    <property type="protein sequence ID" value="GBM62767.1"/>
    <property type="molecule type" value="Genomic_DNA"/>
</dbReference>
<dbReference type="Proteomes" id="UP000499080">
    <property type="component" value="Unassembled WGS sequence"/>
</dbReference>